<dbReference type="GO" id="GO:0003697">
    <property type="term" value="F:single-stranded DNA binding"/>
    <property type="evidence" value="ECO:0007669"/>
    <property type="project" value="InterPro"/>
</dbReference>
<dbReference type="Pfam" id="PF06114">
    <property type="entry name" value="Peptidase_M78"/>
    <property type="match status" value="1"/>
</dbReference>
<dbReference type="InterPro" id="IPR013610">
    <property type="entry name" value="ArdC_N"/>
</dbReference>
<feature type="domain" description="N-terminal" evidence="2">
    <location>
        <begin position="43"/>
        <end position="152"/>
    </location>
</feature>
<comment type="caution">
    <text evidence="3">The sequence shown here is derived from an EMBL/GenBank/DDBJ whole genome shotgun (WGS) entry which is preliminary data.</text>
</comment>
<dbReference type="Proteomes" id="UP000285897">
    <property type="component" value="Unassembled WGS sequence"/>
</dbReference>
<dbReference type="InterPro" id="IPR010359">
    <property type="entry name" value="IrrE_HExxH"/>
</dbReference>
<feature type="domain" description="IrrE N-terminal-like" evidence="1">
    <location>
        <begin position="204"/>
        <end position="254"/>
    </location>
</feature>
<evidence type="ECO:0000259" key="1">
    <source>
        <dbReference type="Pfam" id="PF06114"/>
    </source>
</evidence>
<evidence type="ECO:0000259" key="2">
    <source>
        <dbReference type="Pfam" id="PF08401"/>
    </source>
</evidence>
<reference evidence="3 4" key="1">
    <citation type="submission" date="2018-08" db="EMBL/GenBank/DDBJ databases">
        <title>A genome reference for cultivated species of the human gut microbiota.</title>
        <authorList>
            <person name="Zou Y."/>
            <person name="Xue W."/>
            <person name="Luo G."/>
        </authorList>
    </citation>
    <scope>NUCLEOTIDE SEQUENCE [LARGE SCALE GENOMIC DNA]</scope>
    <source>
        <strain evidence="3 4">AF37-6AC</strain>
    </source>
</reference>
<dbReference type="EMBL" id="QROS01000013">
    <property type="protein sequence ID" value="RHL44183.1"/>
    <property type="molecule type" value="Genomic_DNA"/>
</dbReference>
<accession>A0A415L6G3</accession>
<protein>
    <submittedName>
        <fullName evidence="3">DUF1738 domain-containing protein</fullName>
    </submittedName>
</protein>
<dbReference type="Pfam" id="PF08401">
    <property type="entry name" value="ArdcN"/>
    <property type="match status" value="1"/>
</dbReference>
<dbReference type="Gene3D" id="1.10.10.2910">
    <property type="match status" value="1"/>
</dbReference>
<name>A0A415L6G3_9FIRM</name>
<evidence type="ECO:0000313" key="3">
    <source>
        <dbReference type="EMBL" id="RHL44183.1"/>
    </source>
</evidence>
<gene>
    <name evidence="3" type="ORF">DW021_14270</name>
</gene>
<dbReference type="AlphaFoldDB" id="A0A415L6G3"/>
<evidence type="ECO:0000313" key="4">
    <source>
        <dbReference type="Proteomes" id="UP000285897"/>
    </source>
</evidence>
<sequence length="318" mass="36691">MLARQRCGRKGRFMSQQLNNESQKRYRNKAYFANTDKPRTDVSQIITSLEQDFSSFLKQDENRYQEYLRTMARFHKYSVNNTMLIFLQRPEASYINSYSGWKSVGRMVKKGEKGIRIIAPVTIKVQKEAENDSSNLEKIEEKVIAFRTAYVFDLSQTEGKELPLLNNKELIGNVSQYAKIMDAIRQIAPVPIQFGEISSETKGYYDYTNRIIMIRDGMSELHTVKTAIHELTHALLHSDKNIGKNSYVKETEAESVAYVVCNALGLDTEEYSFPYLASWSENHTPHELKNSLFIIRRTADSLINKICEKVNTQDHVNS</sequence>
<proteinExistence type="predicted"/>
<organism evidence="3 4">
    <name type="scientific">Blautia obeum</name>
    <dbReference type="NCBI Taxonomy" id="40520"/>
    <lineage>
        <taxon>Bacteria</taxon>
        <taxon>Bacillati</taxon>
        <taxon>Bacillota</taxon>
        <taxon>Clostridia</taxon>
        <taxon>Lachnospirales</taxon>
        <taxon>Lachnospiraceae</taxon>
        <taxon>Blautia</taxon>
    </lineage>
</organism>